<comment type="caution">
    <text evidence="2">The sequence shown here is derived from an EMBL/GenBank/DDBJ whole genome shotgun (WGS) entry which is preliminary data.</text>
</comment>
<protein>
    <submittedName>
        <fullName evidence="2">Heme oxygenase HemO, associated with heme uptake</fullName>
    </submittedName>
</protein>
<accession>A0A109BBY1</accession>
<evidence type="ECO:0000313" key="2">
    <source>
        <dbReference type="EMBL" id="KWT65799.1"/>
    </source>
</evidence>
<sequence length="208" mass="22367">MTTTLTDAPKAETPSRAKDLRAATHGAHDRLDKRIMAAAPFADRARYGRFLLVQHAFHRDIDALYDNAMLDGLLPDLPGRRRLGQIQTDLTDLGIAIPAIDTAPHFAAGAEVDLPSALGWLYVAEGSNLGAAFLLKEAVKLELNEGFGARHLAGAPEGRGLHWRTFTAALDAVTLSDAENERVIANAVAAFDRVRGLVDDLMPLPEAA</sequence>
<dbReference type="Pfam" id="PF01126">
    <property type="entry name" value="Heme_oxygenase"/>
    <property type="match status" value="1"/>
</dbReference>
<dbReference type="InterPro" id="IPR016053">
    <property type="entry name" value="Haem_Oase-like"/>
</dbReference>
<evidence type="ECO:0000256" key="1">
    <source>
        <dbReference type="SAM" id="MobiDB-lite"/>
    </source>
</evidence>
<feature type="region of interest" description="Disordered" evidence="1">
    <location>
        <begin position="1"/>
        <end position="25"/>
    </location>
</feature>
<proteinExistence type="predicted"/>
<dbReference type="CDD" id="cd19166">
    <property type="entry name" value="HemeO-bac"/>
    <property type="match status" value="1"/>
</dbReference>
<evidence type="ECO:0000313" key="3">
    <source>
        <dbReference type="Proteomes" id="UP000059074"/>
    </source>
</evidence>
<keyword evidence="3" id="KW-1185">Reference proteome</keyword>
<gene>
    <name evidence="2" type="ORF">APY04_2646</name>
</gene>
<dbReference type="OrthoDB" id="9149607at2"/>
<organism evidence="2 3">
    <name type="scientific">Hyphomicrobium sulfonivorans</name>
    <dbReference type="NCBI Taxonomy" id="121290"/>
    <lineage>
        <taxon>Bacteria</taxon>
        <taxon>Pseudomonadati</taxon>
        <taxon>Pseudomonadota</taxon>
        <taxon>Alphaproteobacteria</taxon>
        <taxon>Hyphomicrobiales</taxon>
        <taxon>Hyphomicrobiaceae</taxon>
        <taxon>Hyphomicrobium</taxon>
    </lineage>
</organism>
<dbReference type="STRING" id="121290.APY04_2646"/>
<dbReference type="InterPro" id="IPR016084">
    <property type="entry name" value="Haem_Oase-like_multi-hlx"/>
</dbReference>
<dbReference type="Proteomes" id="UP000059074">
    <property type="component" value="Unassembled WGS sequence"/>
</dbReference>
<feature type="compositionally biased region" description="Basic and acidic residues" evidence="1">
    <location>
        <begin position="9"/>
        <end position="25"/>
    </location>
</feature>
<dbReference type="AlphaFoldDB" id="A0A109BBY1"/>
<name>A0A109BBY1_HYPSL</name>
<dbReference type="SUPFAM" id="SSF48613">
    <property type="entry name" value="Heme oxygenase-like"/>
    <property type="match status" value="1"/>
</dbReference>
<dbReference type="PATRIC" id="fig|121290.4.peg.1960"/>
<dbReference type="RefSeq" id="WP_068463219.1">
    <property type="nucleotide sequence ID" value="NZ_LMTR01000075.1"/>
</dbReference>
<dbReference type="GO" id="GO:0004392">
    <property type="term" value="F:heme oxygenase (decyclizing) activity"/>
    <property type="evidence" value="ECO:0007669"/>
    <property type="project" value="InterPro"/>
</dbReference>
<dbReference type="EMBL" id="LMTR01000075">
    <property type="protein sequence ID" value="KWT65799.1"/>
    <property type="molecule type" value="Genomic_DNA"/>
</dbReference>
<reference evidence="2 3" key="1">
    <citation type="submission" date="2015-10" db="EMBL/GenBank/DDBJ databases">
        <title>Transcriptomic analysis of a linuron degrading triple-species bacterial consortium.</title>
        <authorList>
            <person name="Albers P."/>
        </authorList>
    </citation>
    <scope>NUCLEOTIDE SEQUENCE [LARGE SCALE GENOMIC DNA]</scope>
    <source>
        <strain evidence="2 3">WDL6</strain>
    </source>
</reference>
<dbReference type="Gene3D" id="1.20.910.10">
    <property type="entry name" value="Heme oxygenase-like"/>
    <property type="match status" value="1"/>
</dbReference>
<dbReference type="GO" id="GO:0006788">
    <property type="term" value="P:heme oxidation"/>
    <property type="evidence" value="ECO:0007669"/>
    <property type="project" value="InterPro"/>
</dbReference>